<dbReference type="InterPro" id="IPR020846">
    <property type="entry name" value="MFS_dom"/>
</dbReference>
<dbReference type="OrthoDB" id="4454541at2759"/>
<organism evidence="10 11">
    <name type="scientific">Pseudogymnoascus verrucosus</name>
    <dbReference type="NCBI Taxonomy" id="342668"/>
    <lineage>
        <taxon>Eukaryota</taxon>
        <taxon>Fungi</taxon>
        <taxon>Dikarya</taxon>
        <taxon>Ascomycota</taxon>
        <taxon>Pezizomycotina</taxon>
        <taxon>Leotiomycetes</taxon>
        <taxon>Thelebolales</taxon>
        <taxon>Thelebolaceae</taxon>
        <taxon>Pseudogymnoascus</taxon>
    </lineage>
</organism>
<evidence type="ECO:0000256" key="2">
    <source>
        <dbReference type="ARBA" id="ARBA00022448"/>
    </source>
</evidence>
<feature type="transmembrane region" description="Helical" evidence="8">
    <location>
        <begin position="149"/>
        <end position="169"/>
    </location>
</feature>
<dbReference type="FunFam" id="1.20.1250.20:FF:000064">
    <property type="entry name" value="MFS allantoate transporter"/>
    <property type="match status" value="1"/>
</dbReference>
<dbReference type="Proteomes" id="UP000091956">
    <property type="component" value="Unassembled WGS sequence"/>
</dbReference>
<feature type="domain" description="Major facilitator superfamily (MFS) profile" evidence="9">
    <location>
        <begin position="53"/>
        <end position="470"/>
    </location>
</feature>
<feature type="transmembrane region" description="Helical" evidence="8">
    <location>
        <begin position="346"/>
        <end position="366"/>
    </location>
</feature>
<dbReference type="PROSITE" id="PS50850">
    <property type="entry name" value="MFS"/>
    <property type="match status" value="1"/>
</dbReference>
<keyword evidence="3 8" id="KW-0812">Transmembrane</keyword>
<dbReference type="Pfam" id="PF07690">
    <property type="entry name" value="MFS_1"/>
    <property type="match status" value="1"/>
</dbReference>
<evidence type="ECO:0000256" key="6">
    <source>
        <dbReference type="ARBA" id="ARBA00037968"/>
    </source>
</evidence>
<keyword evidence="11" id="KW-1185">Reference proteome</keyword>
<keyword evidence="2" id="KW-0813">Transport</keyword>
<evidence type="ECO:0000259" key="9">
    <source>
        <dbReference type="PROSITE" id="PS50850"/>
    </source>
</evidence>
<reference evidence="10 11" key="1">
    <citation type="submission" date="2016-03" db="EMBL/GenBank/DDBJ databases">
        <title>Comparative genomics of Pseudogymnoascus destructans, the fungus causing white-nose syndrome of bats.</title>
        <authorList>
            <person name="Palmer J.M."/>
            <person name="Drees K.P."/>
            <person name="Foster J.T."/>
            <person name="Lindner D.L."/>
        </authorList>
    </citation>
    <scope>NUCLEOTIDE SEQUENCE [LARGE SCALE GENOMIC DNA]</scope>
    <source>
        <strain evidence="10 11">UAMH 10579</strain>
    </source>
</reference>
<keyword evidence="5 8" id="KW-0472">Membrane</keyword>
<dbReference type="AlphaFoldDB" id="A0A1B8GPI2"/>
<evidence type="ECO:0000313" key="10">
    <source>
        <dbReference type="EMBL" id="OBT97728.1"/>
    </source>
</evidence>
<feature type="transmembrane region" description="Helical" evidence="8">
    <location>
        <begin position="213"/>
        <end position="231"/>
    </location>
</feature>
<accession>A0A1B8GPI2</accession>
<feature type="transmembrane region" description="Helical" evidence="8">
    <location>
        <begin position="52"/>
        <end position="71"/>
    </location>
</feature>
<feature type="transmembrane region" description="Helical" evidence="8">
    <location>
        <begin position="181"/>
        <end position="201"/>
    </location>
</feature>
<dbReference type="SUPFAM" id="SSF103473">
    <property type="entry name" value="MFS general substrate transporter"/>
    <property type="match status" value="1"/>
</dbReference>
<dbReference type="EMBL" id="KV460220">
    <property type="protein sequence ID" value="OBT97728.1"/>
    <property type="molecule type" value="Genomic_DNA"/>
</dbReference>
<keyword evidence="4 8" id="KW-1133">Transmembrane helix</keyword>
<comment type="subcellular location">
    <subcellularLocation>
        <location evidence="1">Membrane</location>
        <topology evidence="1">Multi-pass membrane protein</topology>
    </subcellularLocation>
</comment>
<feature type="transmembrane region" description="Helical" evidence="8">
    <location>
        <begin position="318"/>
        <end position="339"/>
    </location>
</feature>
<evidence type="ECO:0000313" key="11">
    <source>
        <dbReference type="Proteomes" id="UP000091956"/>
    </source>
</evidence>
<gene>
    <name evidence="10" type="ORF">VE01_05062</name>
</gene>
<dbReference type="GO" id="GO:0022857">
    <property type="term" value="F:transmembrane transporter activity"/>
    <property type="evidence" value="ECO:0007669"/>
    <property type="project" value="InterPro"/>
</dbReference>
<dbReference type="GeneID" id="28838448"/>
<dbReference type="GO" id="GO:0016020">
    <property type="term" value="C:membrane"/>
    <property type="evidence" value="ECO:0007669"/>
    <property type="project" value="UniProtKB-SubCell"/>
</dbReference>
<dbReference type="RefSeq" id="XP_018131461.1">
    <property type="nucleotide sequence ID" value="XM_018274528.2"/>
</dbReference>
<dbReference type="Gene3D" id="1.20.1250.20">
    <property type="entry name" value="MFS general substrate transporter like domains"/>
    <property type="match status" value="2"/>
</dbReference>
<dbReference type="InterPro" id="IPR011701">
    <property type="entry name" value="MFS"/>
</dbReference>
<feature type="region of interest" description="Disordered" evidence="7">
    <location>
        <begin position="1"/>
        <end position="25"/>
    </location>
</feature>
<evidence type="ECO:0000256" key="1">
    <source>
        <dbReference type="ARBA" id="ARBA00004141"/>
    </source>
</evidence>
<reference evidence="11" key="2">
    <citation type="journal article" date="2018" name="Nat. Commun.">
        <title>Extreme sensitivity to ultraviolet light in the fungal pathogen causing white-nose syndrome of bats.</title>
        <authorList>
            <person name="Palmer J.M."/>
            <person name="Drees K.P."/>
            <person name="Foster J.T."/>
            <person name="Lindner D.L."/>
        </authorList>
    </citation>
    <scope>NUCLEOTIDE SEQUENCE [LARGE SCALE GENOMIC DNA]</scope>
    <source>
        <strain evidence="11">UAMH 10579</strain>
    </source>
</reference>
<dbReference type="InterPro" id="IPR036259">
    <property type="entry name" value="MFS_trans_sf"/>
</dbReference>
<proteinExistence type="inferred from homology"/>
<evidence type="ECO:0000256" key="8">
    <source>
        <dbReference type="SAM" id="Phobius"/>
    </source>
</evidence>
<evidence type="ECO:0000256" key="3">
    <source>
        <dbReference type="ARBA" id="ARBA00022692"/>
    </source>
</evidence>
<evidence type="ECO:0000256" key="5">
    <source>
        <dbReference type="ARBA" id="ARBA00023136"/>
    </source>
</evidence>
<feature type="transmembrane region" description="Helical" evidence="8">
    <location>
        <begin position="411"/>
        <end position="429"/>
    </location>
</feature>
<feature type="transmembrane region" description="Helical" evidence="8">
    <location>
        <begin position="378"/>
        <end position="399"/>
    </location>
</feature>
<sequence>MADQNIQFVGDAKSTAPSATHSDKPATEMVETMPVTLTEEDNTRIRRKTDRVILALLTWVYFLQVLDKAVLGTGAVFDLAKNANLTGHQYSLIGSISPIAQLAWQPFSAWLIVKVPHRTLMPILILGWGIAEASMAACSSFSGLIACRFFLGLFEAGCMPLFAIITSQWYRRVEQPFRVSIWYSTNGISTIVSSALSYGLGRIVSNVLYPWQIIFLFCGLVTIITAPFVYWKLDNDIATARFLTEEERQQGIERLRTNNTGVEDFHQFKWSHVLEAALDLKTWLWLVLAMLPNLGSALTSVFGPLIITGFGFDKFQTLLLNIPFGAVQTLVIIASCWVANKAKLKGVILLGFMLPVVVGTGMLYGLNRNASDRPALLVAYYLTAFLFAANPLLLVWVVGNTAGETKKSVTLSLYQAGSSAGALIGPLLFSADQKPEYRPGIAGVLGVFVAMIVVIVLQLFLLIYLNKQQVKRRIANGKSGVIVDRSMTTEVHTDGKTRDLLAEEILPMDLTDKQNDEFVYIY</sequence>
<dbReference type="PANTHER" id="PTHR43791:SF16">
    <property type="entry name" value="TRANSPORTER, PUTATIVE (AFU_ORTHOLOGUE AFUA_3G01840)-RELATED"/>
    <property type="match status" value="1"/>
</dbReference>
<feature type="transmembrane region" description="Helical" evidence="8">
    <location>
        <begin position="441"/>
        <end position="465"/>
    </location>
</feature>
<dbReference type="PANTHER" id="PTHR43791">
    <property type="entry name" value="PERMEASE-RELATED"/>
    <property type="match status" value="1"/>
</dbReference>
<evidence type="ECO:0000256" key="7">
    <source>
        <dbReference type="SAM" id="MobiDB-lite"/>
    </source>
</evidence>
<comment type="similarity">
    <text evidence="6">Belongs to the major facilitator superfamily. Allantoate permease family.</text>
</comment>
<name>A0A1B8GPI2_9PEZI</name>
<evidence type="ECO:0000256" key="4">
    <source>
        <dbReference type="ARBA" id="ARBA00022989"/>
    </source>
</evidence>
<feature type="transmembrane region" description="Helical" evidence="8">
    <location>
        <begin position="283"/>
        <end position="312"/>
    </location>
</feature>
<protein>
    <recommendedName>
        <fullName evidence="9">Major facilitator superfamily (MFS) profile domain-containing protein</fullName>
    </recommendedName>
</protein>